<evidence type="ECO:0000313" key="3">
    <source>
        <dbReference type="EMBL" id="QEA06285.1"/>
    </source>
</evidence>
<dbReference type="Pfam" id="PF13560">
    <property type="entry name" value="HTH_31"/>
    <property type="match status" value="1"/>
</dbReference>
<comment type="similarity">
    <text evidence="1">Belongs to the short-chain fatty acyl-CoA assimilation regulator (ScfR) family.</text>
</comment>
<dbReference type="AlphaFoldDB" id="A0A5B8RHA9"/>
<accession>A0A5B8RHA9</accession>
<name>A0A5B8RHA9_9ZZZZ</name>
<dbReference type="InterPro" id="IPR001387">
    <property type="entry name" value="Cro/C1-type_HTH"/>
</dbReference>
<dbReference type="CDD" id="cd00093">
    <property type="entry name" value="HTH_XRE"/>
    <property type="match status" value="1"/>
</dbReference>
<dbReference type="Gene3D" id="1.10.10.2910">
    <property type="match status" value="1"/>
</dbReference>
<dbReference type="InterPro" id="IPR010359">
    <property type="entry name" value="IrrE_HExxH"/>
</dbReference>
<dbReference type="PROSITE" id="PS50943">
    <property type="entry name" value="HTH_CROC1"/>
    <property type="match status" value="1"/>
</dbReference>
<reference evidence="3" key="1">
    <citation type="submission" date="2019-06" db="EMBL/GenBank/DDBJ databases">
        <authorList>
            <person name="Murdoch R.W."/>
            <person name="Fathepure B."/>
        </authorList>
    </citation>
    <scope>NUCLEOTIDE SEQUENCE</scope>
</reference>
<sequence length="379" mass="43385">MAQAHITPQMLGWARERAGLSVSALARKLHVKDDKVEAWEEGDRRPTFRQAQNLARHTHVPFGYLFLREPPQEELPIPDLRTVGDHKPQGISADLRDTLREVIQRQLWYREYQQDRDADPVAVVASMGSGAAVDEVVRDMRDHLGIPAHPERGTWEEYFRSLVERIESLGIMVMRNSMVGTNTSRPLDVGEFRGFAIADRYAPVIFINTADCEEARLFTLIHELAHIWLGESGISDGEPATPHRAEKLCNAVAAEFLVPEVEFRPLWEPDQEWRQNLPALAARFHVSQWVIARRARELNLISEDEYRAYVQQKLAERRDGNRQGQPSFHRLQRARISTRFAQAVASEALSGRLLLRDAHRLTGIRPHKLADFARRELGL</sequence>
<dbReference type="PANTHER" id="PTHR43236:SF2">
    <property type="entry name" value="BLL0069 PROTEIN"/>
    <property type="match status" value="1"/>
</dbReference>
<feature type="domain" description="HTH cro/C1-type" evidence="2">
    <location>
        <begin position="14"/>
        <end position="65"/>
    </location>
</feature>
<dbReference type="InterPro" id="IPR052345">
    <property type="entry name" value="Rad_response_metalloprotease"/>
</dbReference>
<dbReference type="EMBL" id="MN079134">
    <property type="protein sequence ID" value="QEA06285.1"/>
    <property type="molecule type" value="Genomic_DNA"/>
</dbReference>
<protein>
    <recommendedName>
        <fullName evidence="2">HTH cro/C1-type domain-containing protein</fullName>
    </recommendedName>
</protein>
<dbReference type="Pfam" id="PF06114">
    <property type="entry name" value="Peptidase_M78"/>
    <property type="match status" value="1"/>
</dbReference>
<evidence type="ECO:0000256" key="1">
    <source>
        <dbReference type="ARBA" id="ARBA00007227"/>
    </source>
</evidence>
<organism evidence="3">
    <name type="scientific">uncultured organism</name>
    <dbReference type="NCBI Taxonomy" id="155900"/>
    <lineage>
        <taxon>unclassified sequences</taxon>
        <taxon>environmental samples</taxon>
    </lineage>
</organism>
<dbReference type="GO" id="GO:0003677">
    <property type="term" value="F:DNA binding"/>
    <property type="evidence" value="ECO:0007669"/>
    <property type="project" value="InterPro"/>
</dbReference>
<dbReference type="SUPFAM" id="SSF47413">
    <property type="entry name" value="lambda repressor-like DNA-binding domains"/>
    <property type="match status" value="1"/>
</dbReference>
<dbReference type="Gene3D" id="1.10.260.40">
    <property type="entry name" value="lambda repressor-like DNA-binding domains"/>
    <property type="match status" value="1"/>
</dbReference>
<evidence type="ECO:0000259" key="2">
    <source>
        <dbReference type="PROSITE" id="PS50943"/>
    </source>
</evidence>
<dbReference type="InterPro" id="IPR010982">
    <property type="entry name" value="Lambda_DNA-bd_dom_sf"/>
</dbReference>
<gene>
    <name evidence="3" type="ORF">KBTEX_02616</name>
</gene>
<dbReference type="SMART" id="SM00530">
    <property type="entry name" value="HTH_XRE"/>
    <property type="match status" value="1"/>
</dbReference>
<proteinExistence type="inferred from homology"/>
<dbReference type="PANTHER" id="PTHR43236">
    <property type="entry name" value="ANTITOXIN HIGA1"/>
    <property type="match status" value="1"/>
</dbReference>